<keyword evidence="3" id="KW-1185">Reference proteome</keyword>
<sequence length="299" mass="30819">MSSIRGAIIGALGAVPLVLAVSDLHLHKYQAARHRGPEEEQSGKPTVVNGEHLDPYEVPEELIGLVGLNGPRGDRGQKGVQGADGPMGKNLTDTHVQQEGPLLSTSSVTRGMVLDLFLFNAICLGIMHWQLKKKIQHADAPEGAKGAAAAGAQAVEDTSYITISFGIANVMWPPLEEGGHVAAFEELVKNSLAQAAVAGGAQGVMADNVAVALGGDDDSTLVSATMGPPEGLTSVVLKQALDKRQLQVILPAAVDAAAGVETFKKGPVTVADFEAQIEQPAPEAPEAAEGEAAGPVTDL</sequence>
<gene>
    <name evidence="2" type="ORF">CCMP2556_LOCUS29322</name>
</gene>
<evidence type="ECO:0000313" key="2">
    <source>
        <dbReference type="EMBL" id="CAK9059546.1"/>
    </source>
</evidence>
<evidence type="ECO:0000256" key="1">
    <source>
        <dbReference type="SAM" id="MobiDB-lite"/>
    </source>
</evidence>
<feature type="region of interest" description="Disordered" evidence="1">
    <location>
        <begin position="279"/>
        <end position="299"/>
    </location>
</feature>
<protein>
    <submittedName>
        <fullName evidence="2">Uncharacterized protein</fullName>
    </submittedName>
</protein>
<reference evidence="2 3" key="1">
    <citation type="submission" date="2024-02" db="EMBL/GenBank/DDBJ databases">
        <authorList>
            <person name="Chen Y."/>
            <person name="Shah S."/>
            <person name="Dougan E. K."/>
            <person name="Thang M."/>
            <person name="Chan C."/>
        </authorList>
    </citation>
    <scope>NUCLEOTIDE SEQUENCE [LARGE SCALE GENOMIC DNA]</scope>
</reference>
<evidence type="ECO:0000313" key="3">
    <source>
        <dbReference type="Proteomes" id="UP001642484"/>
    </source>
</evidence>
<dbReference type="Proteomes" id="UP001642484">
    <property type="component" value="Unassembled WGS sequence"/>
</dbReference>
<organism evidence="2 3">
    <name type="scientific">Durusdinium trenchii</name>
    <dbReference type="NCBI Taxonomy" id="1381693"/>
    <lineage>
        <taxon>Eukaryota</taxon>
        <taxon>Sar</taxon>
        <taxon>Alveolata</taxon>
        <taxon>Dinophyceae</taxon>
        <taxon>Suessiales</taxon>
        <taxon>Symbiodiniaceae</taxon>
        <taxon>Durusdinium</taxon>
    </lineage>
</organism>
<proteinExistence type="predicted"/>
<comment type="caution">
    <text evidence="2">The sequence shown here is derived from an EMBL/GenBank/DDBJ whole genome shotgun (WGS) entry which is preliminary data.</text>
</comment>
<name>A0ABP0N7G8_9DINO</name>
<dbReference type="EMBL" id="CAXAMN010021440">
    <property type="protein sequence ID" value="CAK9059546.1"/>
    <property type="molecule type" value="Genomic_DNA"/>
</dbReference>
<accession>A0ABP0N7G8</accession>